<proteinExistence type="predicted"/>
<feature type="region of interest" description="Disordered" evidence="1">
    <location>
        <begin position="99"/>
        <end position="118"/>
    </location>
</feature>
<keyword evidence="2" id="KW-0472">Membrane</keyword>
<gene>
    <name evidence="3" type="primary">BnaCnng36070D</name>
    <name evidence="3" type="ORF">GSBRNA2T00028517001</name>
</gene>
<organism evidence="3 4">
    <name type="scientific">Brassica napus</name>
    <name type="common">Rape</name>
    <dbReference type="NCBI Taxonomy" id="3708"/>
    <lineage>
        <taxon>Eukaryota</taxon>
        <taxon>Viridiplantae</taxon>
        <taxon>Streptophyta</taxon>
        <taxon>Embryophyta</taxon>
        <taxon>Tracheophyta</taxon>
        <taxon>Spermatophyta</taxon>
        <taxon>Magnoliopsida</taxon>
        <taxon>eudicotyledons</taxon>
        <taxon>Gunneridae</taxon>
        <taxon>Pentapetalae</taxon>
        <taxon>rosids</taxon>
        <taxon>malvids</taxon>
        <taxon>Brassicales</taxon>
        <taxon>Brassicaceae</taxon>
        <taxon>Brassiceae</taxon>
        <taxon>Brassica</taxon>
    </lineage>
</organism>
<protein>
    <submittedName>
        <fullName evidence="3">BnaCnng36070D protein</fullName>
    </submittedName>
</protein>
<dbReference type="PaxDb" id="3708-A0A078J6Z5"/>
<name>A0A078J6Z5_BRANA</name>
<evidence type="ECO:0000313" key="4">
    <source>
        <dbReference type="Proteomes" id="UP000028999"/>
    </source>
</evidence>
<evidence type="ECO:0000256" key="1">
    <source>
        <dbReference type="SAM" id="MobiDB-lite"/>
    </source>
</evidence>
<evidence type="ECO:0000256" key="2">
    <source>
        <dbReference type="SAM" id="Phobius"/>
    </source>
</evidence>
<accession>A0A078J6Z5</accession>
<dbReference type="OMA" id="NIIVGWW"/>
<keyword evidence="2" id="KW-1133">Transmembrane helix</keyword>
<feature type="transmembrane region" description="Helical" evidence="2">
    <location>
        <begin position="48"/>
        <end position="71"/>
    </location>
</feature>
<reference evidence="3 4" key="1">
    <citation type="journal article" date="2014" name="Science">
        <title>Plant genetics. Early allopolyploid evolution in the post-Neolithic Brassica napus oilseed genome.</title>
        <authorList>
            <person name="Chalhoub B."/>
            <person name="Denoeud F."/>
            <person name="Liu S."/>
            <person name="Parkin I.A."/>
            <person name="Tang H."/>
            <person name="Wang X."/>
            <person name="Chiquet J."/>
            <person name="Belcram H."/>
            <person name="Tong C."/>
            <person name="Samans B."/>
            <person name="Correa M."/>
            <person name="Da Silva C."/>
            <person name="Just J."/>
            <person name="Falentin C."/>
            <person name="Koh C.S."/>
            <person name="Le Clainche I."/>
            <person name="Bernard M."/>
            <person name="Bento P."/>
            <person name="Noel B."/>
            <person name="Labadie K."/>
            <person name="Alberti A."/>
            <person name="Charles M."/>
            <person name="Arnaud D."/>
            <person name="Guo H."/>
            <person name="Daviaud C."/>
            <person name="Alamery S."/>
            <person name="Jabbari K."/>
            <person name="Zhao M."/>
            <person name="Edger P.P."/>
            <person name="Chelaifa H."/>
            <person name="Tack D."/>
            <person name="Lassalle G."/>
            <person name="Mestiri I."/>
            <person name="Schnel N."/>
            <person name="Le Paslier M.C."/>
            <person name="Fan G."/>
            <person name="Renault V."/>
            <person name="Bayer P.E."/>
            <person name="Golicz A.A."/>
            <person name="Manoli S."/>
            <person name="Lee T.H."/>
            <person name="Thi V.H."/>
            <person name="Chalabi S."/>
            <person name="Hu Q."/>
            <person name="Fan C."/>
            <person name="Tollenaere R."/>
            <person name="Lu Y."/>
            <person name="Battail C."/>
            <person name="Shen J."/>
            <person name="Sidebottom C.H."/>
            <person name="Wang X."/>
            <person name="Canaguier A."/>
            <person name="Chauveau A."/>
            <person name="Berard A."/>
            <person name="Deniot G."/>
            <person name="Guan M."/>
            <person name="Liu Z."/>
            <person name="Sun F."/>
            <person name="Lim Y.P."/>
            <person name="Lyons E."/>
            <person name="Town C.D."/>
            <person name="Bancroft I."/>
            <person name="Wang X."/>
            <person name="Meng J."/>
            <person name="Ma J."/>
            <person name="Pires J.C."/>
            <person name="King G.J."/>
            <person name="Brunel D."/>
            <person name="Delourme R."/>
            <person name="Renard M."/>
            <person name="Aury J.M."/>
            <person name="Adams K.L."/>
            <person name="Batley J."/>
            <person name="Snowdon R.J."/>
            <person name="Tost J."/>
            <person name="Edwards D."/>
            <person name="Zhou Y."/>
            <person name="Hua W."/>
            <person name="Sharpe A.G."/>
            <person name="Paterson A.H."/>
            <person name="Guan C."/>
            <person name="Wincker P."/>
        </authorList>
    </citation>
    <scope>NUCLEOTIDE SEQUENCE [LARGE SCALE GENOMIC DNA]</scope>
    <source>
        <strain evidence="4">cv. Darmor-bzh</strain>
    </source>
</reference>
<dbReference type="EMBL" id="LK033872">
    <property type="protein sequence ID" value="CDY60353.1"/>
    <property type="molecule type" value="Genomic_DNA"/>
</dbReference>
<sequence length="191" mass="21336">MVRTGTQRSIGARLNSRISSTVAIQLRSSSAERSKGVSIFCCGCGKQVCFFIVFFVVVVFTFNIIVGWWWWLFRYHDASSLQGRSPDVLLSFSAHTHNTPAGRIRPKQHPTPSPLNHHQTQLAQVPSLKQMVPSIRPSHVSSLFSLDLDPKTALNFSHGISHNPRFKHSVYSYASILVNNGYAEVVFKIGP</sequence>
<dbReference type="Proteomes" id="UP000028999">
    <property type="component" value="Unassembled WGS sequence"/>
</dbReference>
<keyword evidence="2" id="KW-0812">Transmembrane</keyword>
<evidence type="ECO:0000313" key="3">
    <source>
        <dbReference type="EMBL" id="CDY60353.1"/>
    </source>
</evidence>
<keyword evidence="4" id="KW-1185">Reference proteome</keyword>
<dbReference type="Gramene" id="CDY60353">
    <property type="protein sequence ID" value="CDY60353"/>
    <property type="gene ID" value="GSBRNA2T00028517001"/>
</dbReference>
<dbReference type="AlphaFoldDB" id="A0A078J6Z5"/>